<feature type="signal peptide" evidence="2">
    <location>
        <begin position="1"/>
        <end position="23"/>
    </location>
</feature>
<evidence type="ECO:0000256" key="2">
    <source>
        <dbReference type="SAM" id="SignalP"/>
    </source>
</evidence>
<gene>
    <name evidence="5" type="primary">uidA</name>
    <name evidence="5" type="ORF">Pla175_22160</name>
</gene>
<dbReference type="Gene3D" id="2.60.120.260">
    <property type="entry name" value="Galactose-binding domain-like"/>
    <property type="match status" value="1"/>
</dbReference>
<dbReference type="InterPro" id="IPR006102">
    <property type="entry name" value="Ig-like_GH2"/>
</dbReference>
<dbReference type="PANTHER" id="PTHR42732:SF1">
    <property type="entry name" value="BETA-MANNOSIDASE"/>
    <property type="match status" value="1"/>
</dbReference>
<feature type="chain" id="PRO_5022240276" evidence="2">
    <location>
        <begin position="24"/>
        <end position="952"/>
    </location>
</feature>
<evidence type="ECO:0000313" key="5">
    <source>
        <dbReference type="EMBL" id="QDU88832.1"/>
    </source>
</evidence>
<dbReference type="GO" id="GO:0005975">
    <property type="term" value="P:carbohydrate metabolic process"/>
    <property type="evidence" value="ECO:0007669"/>
    <property type="project" value="InterPro"/>
</dbReference>
<dbReference type="KEGG" id="pnd:Pla175_22160"/>
<dbReference type="AlphaFoldDB" id="A0A518DBI2"/>
<evidence type="ECO:0000256" key="1">
    <source>
        <dbReference type="ARBA" id="ARBA00007401"/>
    </source>
</evidence>
<feature type="domain" description="Glycoside hydrolase family 2 catalytic" evidence="4">
    <location>
        <begin position="342"/>
        <end position="492"/>
    </location>
</feature>
<reference evidence="5 6" key="1">
    <citation type="submission" date="2019-02" db="EMBL/GenBank/DDBJ databases">
        <title>Deep-cultivation of Planctomycetes and their phenomic and genomic characterization uncovers novel biology.</title>
        <authorList>
            <person name="Wiegand S."/>
            <person name="Jogler M."/>
            <person name="Boedeker C."/>
            <person name="Pinto D."/>
            <person name="Vollmers J."/>
            <person name="Rivas-Marin E."/>
            <person name="Kohn T."/>
            <person name="Peeters S.H."/>
            <person name="Heuer A."/>
            <person name="Rast P."/>
            <person name="Oberbeckmann S."/>
            <person name="Bunk B."/>
            <person name="Jeske O."/>
            <person name="Meyerdierks A."/>
            <person name="Storesund J.E."/>
            <person name="Kallscheuer N."/>
            <person name="Luecker S."/>
            <person name="Lage O.M."/>
            <person name="Pohl T."/>
            <person name="Merkel B.J."/>
            <person name="Hornburger P."/>
            <person name="Mueller R.-W."/>
            <person name="Bruemmer F."/>
            <person name="Labrenz M."/>
            <person name="Spormann A.M."/>
            <person name="Op den Camp H."/>
            <person name="Overmann J."/>
            <person name="Amann R."/>
            <person name="Jetten M.S.M."/>
            <person name="Mascher T."/>
            <person name="Medema M.H."/>
            <person name="Devos D.P."/>
            <person name="Kaster A.-K."/>
            <person name="Ovreas L."/>
            <person name="Rohde M."/>
            <person name="Galperin M.Y."/>
            <person name="Jogler C."/>
        </authorList>
    </citation>
    <scope>NUCLEOTIDE SEQUENCE [LARGE SCALE GENOMIC DNA]</scope>
    <source>
        <strain evidence="5 6">Pla175</strain>
    </source>
</reference>
<dbReference type="InterPro" id="IPR008979">
    <property type="entry name" value="Galactose-bd-like_sf"/>
</dbReference>
<keyword evidence="5" id="KW-0378">Hydrolase</keyword>
<dbReference type="InterPro" id="IPR051913">
    <property type="entry name" value="GH2_Domain-Containing"/>
</dbReference>
<dbReference type="Proteomes" id="UP000317429">
    <property type="component" value="Chromosome"/>
</dbReference>
<evidence type="ECO:0000313" key="6">
    <source>
        <dbReference type="Proteomes" id="UP000317429"/>
    </source>
</evidence>
<evidence type="ECO:0000259" key="3">
    <source>
        <dbReference type="Pfam" id="PF00703"/>
    </source>
</evidence>
<dbReference type="Pfam" id="PF02836">
    <property type="entry name" value="Glyco_hydro_2_C"/>
    <property type="match status" value="1"/>
</dbReference>
<dbReference type="EMBL" id="CP036291">
    <property type="protein sequence ID" value="QDU88832.1"/>
    <property type="molecule type" value="Genomic_DNA"/>
</dbReference>
<proteinExistence type="inferred from homology"/>
<evidence type="ECO:0000259" key="4">
    <source>
        <dbReference type="Pfam" id="PF02836"/>
    </source>
</evidence>
<keyword evidence="2" id="KW-0732">Signal</keyword>
<keyword evidence="5" id="KW-0326">Glycosidase</keyword>
<dbReference type="InterPro" id="IPR006103">
    <property type="entry name" value="Glyco_hydro_2_cat"/>
</dbReference>
<dbReference type="InterPro" id="IPR017853">
    <property type="entry name" value="GH"/>
</dbReference>
<name>A0A518DBI2_9BACT</name>
<dbReference type="Gene3D" id="3.20.20.80">
    <property type="entry name" value="Glycosidases"/>
    <property type="match status" value="1"/>
</dbReference>
<dbReference type="SUPFAM" id="SSF51445">
    <property type="entry name" value="(Trans)glycosidases"/>
    <property type="match status" value="1"/>
</dbReference>
<feature type="domain" description="Glycoside hydrolase family 2 immunoglobulin-like beta-sandwich" evidence="3">
    <location>
        <begin position="235"/>
        <end position="339"/>
    </location>
</feature>
<accession>A0A518DBI2</accession>
<dbReference type="EC" id="3.2.1.31" evidence="5"/>
<keyword evidence="6" id="KW-1185">Reference proteome</keyword>
<dbReference type="SUPFAM" id="SSF49785">
    <property type="entry name" value="Galactose-binding domain-like"/>
    <property type="match status" value="1"/>
</dbReference>
<protein>
    <submittedName>
        <fullName evidence="5">Beta-glucuronidase</fullName>
        <ecNumber evidence="5">3.2.1.31</ecNumber>
    </submittedName>
</protein>
<dbReference type="GO" id="GO:0004566">
    <property type="term" value="F:beta-glucuronidase activity"/>
    <property type="evidence" value="ECO:0007669"/>
    <property type="project" value="UniProtKB-EC"/>
</dbReference>
<dbReference type="PANTHER" id="PTHR42732">
    <property type="entry name" value="BETA-GALACTOSIDASE"/>
    <property type="match status" value="1"/>
</dbReference>
<organism evidence="5 6">
    <name type="scientific">Pirellulimonas nuda</name>
    <dbReference type="NCBI Taxonomy" id="2528009"/>
    <lineage>
        <taxon>Bacteria</taxon>
        <taxon>Pseudomonadati</taxon>
        <taxon>Planctomycetota</taxon>
        <taxon>Planctomycetia</taxon>
        <taxon>Pirellulales</taxon>
        <taxon>Lacipirellulaceae</taxon>
        <taxon>Pirellulimonas</taxon>
    </lineage>
</organism>
<sequence precursor="true">MVGIGCFARCVAISTLAIGAACAGPNDGRVIDLSGKWRLALDRKGVGVDDRWYEASRQEPYTQTARLPGSLAVQEIGDPVTLDTPWVGEWEISGYRTRDEYAPYRPPNEVKLPFWLTPTTYYSGSAWYRRTFTVPRAWEGQRVTLHLERCHWTTQAWIDGESIGEGWSLSAPHEFSIDGGLSPGEHTLVLRIDNRQHLNVGPNSHSVSDHTQGNWNGALGAIELRATPRVWVDKVRVEPAAGQARVKITMASLLDQPASGSLRLEASLRGAGPATAEVRVVPVSVPKEGKELSVDLPLGPQAKLWDEFSPNLYDLRVTWRADGAKEQGRQAVETVFGLRDVGVEGTQITVNGRPIMLRGTLDCCVFPLTGHPPMEVAEWKRVLGAAKAHGLNHIRFHSYCPPEAAFVAADELGVYFQVECASWANQGAEIGAGRKLDAFIYREAQRILDAYGNHPSLLLMAYGNEPAGNNQNAFLAGWIGHFRKIDDRRLYTGAAGWPIIDANEYHVPMQPRIQGWGQQLKSRINASPPETQTDYRAFVRRHPAPVVSHEIGQWCVFPNLAERSKYTGHLKAKNFDIFADQLKAAGMADQAEAFLMASGKLQVLCYKEEIESALRTPGFGGFQLLGLSDFSGQGTALVGVLDAFWDAKPYVGADEFRRFCGPVVPLARLPKRVFTSAETISAEVDLANFGPEGISDAKLRWRLVNAADGAAVAGGDLSRSAPAGRLTRIGRVTAPASAAPAPCKLTLVVSVEGTDIENDWDLWVYPSEAGAAGPDVLVTRELDQEAQQRLADGGLVLLTLPAERVKTDQKLGFSSIFWNTAWTDGQAPHTLGVLCDPSHPVFKLFPTEGWSNWQWWDLINGGAALDLSGLGDEIEPLIQVVPDWFHPKRLALAFEARVGSGRLLVTSANVTADQADRPASRQLLRSLLSYMAGDSFRPTCELRVEDVQSLLK</sequence>
<dbReference type="RefSeq" id="WP_145284226.1">
    <property type="nucleotide sequence ID" value="NZ_CP036291.1"/>
</dbReference>
<dbReference type="OrthoDB" id="9814867at2"/>
<dbReference type="Pfam" id="PF00703">
    <property type="entry name" value="Glyco_hydro_2"/>
    <property type="match status" value="1"/>
</dbReference>
<comment type="similarity">
    <text evidence="1">Belongs to the glycosyl hydrolase 2 family.</text>
</comment>